<dbReference type="InterPro" id="IPR036390">
    <property type="entry name" value="WH_DNA-bd_sf"/>
</dbReference>
<dbReference type="EMBL" id="CP036298">
    <property type="protein sequence ID" value="QDV27374.1"/>
    <property type="molecule type" value="Genomic_DNA"/>
</dbReference>
<proteinExistence type="predicted"/>
<dbReference type="AlphaFoldDB" id="A0A518GFL2"/>
<dbReference type="Proteomes" id="UP000318017">
    <property type="component" value="Chromosome"/>
</dbReference>
<dbReference type="SUPFAM" id="SSF46785">
    <property type="entry name" value="Winged helix' DNA-binding domain"/>
    <property type="match status" value="1"/>
</dbReference>
<evidence type="ECO:0000313" key="1">
    <source>
        <dbReference type="EMBL" id="QDV27374.1"/>
    </source>
</evidence>
<sequence>MDPQKFARVAESLRQYRRAELKDFAEDIGGNPIDDLYVDPLPSDAVLSTILSGNTTFLTGRKGTGKSTIFAKAQSEIRKRNNLISIYIDVKSLHELATSSQAVTMDSELSNIAHDVYQSHMLRKNFLGEVLGQLLNEVETACDSLTLLERWNGKKRGYRELIKSLESIAKRVKVCKLAEEEIPILQTISAKTKVRDETQQQKSRTAKLTGNISGSVTGPALSVTPEIGNSSFAKTLHDDELYREYSDVVLRAFPFNEIVSEITDLLDEAGLLRLVVFFDDFSELEWVSQRLFVDVILSPLNNATNERIKLKIAGYPGRVYYGRIDPGKVDTMCLDFAQLYKASELQTAESSAIDYTKRVLEKRFTAFGIDIRDYFDPTANTEDLFRLLFQVSMNVPRLLGYILQNCYLDRISRRQGITAASIRLAANKYYSSIVSQYFDRTGRYALEPFEQKLDRHNQKKLLGALLSESIELKKRINRYEVGGSYFAELGGNPPVSHFYIDPKLEGVLSSLEFNFLVTKYSDTRDKNGRDVSVYAFLYGLTEAEKLAWGYPPGRQYRNYFVQRCFEYNQIIRQFLSTTSTIRCDECGSCFSMDDKEKIEYYDWECKSCRQLSCSVVQLSNDFEVEVAQLDQTLMLDPIELEILMTLNESGEWMRAGEVSLLIDTSYQLVGRRTSRLQDQDLVRKDVVDGHRKSIITNKARDIYFVS</sequence>
<gene>
    <name evidence="1" type="ORF">Q31a_57630</name>
</gene>
<protein>
    <submittedName>
        <fullName evidence="1">Uncharacterized protein</fullName>
    </submittedName>
</protein>
<accession>A0A518GFL2</accession>
<organism evidence="1 2">
    <name type="scientific">Aureliella helgolandensis</name>
    <dbReference type="NCBI Taxonomy" id="2527968"/>
    <lineage>
        <taxon>Bacteria</taxon>
        <taxon>Pseudomonadati</taxon>
        <taxon>Planctomycetota</taxon>
        <taxon>Planctomycetia</taxon>
        <taxon>Pirellulales</taxon>
        <taxon>Pirellulaceae</taxon>
        <taxon>Aureliella</taxon>
    </lineage>
</organism>
<dbReference type="RefSeq" id="WP_145084668.1">
    <property type="nucleotide sequence ID" value="NZ_CP036298.1"/>
</dbReference>
<dbReference type="InterPro" id="IPR027417">
    <property type="entry name" value="P-loop_NTPase"/>
</dbReference>
<dbReference type="SUPFAM" id="SSF52540">
    <property type="entry name" value="P-loop containing nucleoside triphosphate hydrolases"/>
    <property type="match status" value="1"/>
</dbReference>
<evidence type="ECO:0000313" key="2">
    <source>
        <dbReference type="Proteomes" id="UP000318017"/>
    </source>
</evidence>
<reference evidence="1 2" key="1">
    <citation type="submission" date="2019-02" db="EMBL/GenBank/DDBJ databases">
        <title>Deep-cultivation of Planctomycetes and their phenomic and genomic characterization uncovers novel biology.</title>
        <authorList>
            <person name="Wiegand S."/>
            <person name="Jogler M."/>
            <person name="Boedeker C."/>
            <person name="Pinto D."/>
            <person name="Vollmers J."/>
            <person name="Rivas-Marin E."/>
            <person name="Kohn T."/>
            <person name="Peeters S.H."/>
            <person name="Heuer A."/>
            <person name="Rast P."/>
            <person name="Oberbeckmann S."/>
            <person name="Bunk B."/>
            <person name="Jeske O."/>
            <person name="Meyerdierks A."/>
            <person name="Storesund J.E."/>
            <person name="Kallscheuer N."/>
            <person name="Luecker S."/>
            <person name="Lage O.M."/>
            <person name="Pohl T."/>
            <person name="Merkel B.J."/>
            <person name="Hornburger P."/>
            <person name="Mueller R.-W."/>
            <person name="Bruemmer F."/>
            <person name="Labrenz M."/>
            <person name="Spormann A.M."/>
            <person name="Op den Camp H."/>
            <person name="Overmann J."/>
            <person name="Amann R."/>
            <person name="Jetten M.S.M."/>
            <person name="Mascher T."/>
            <person name="Medema M.H."/>
            <person name="Devos D.P."/>
            <person name="Kaster A.-K."/>
            <person name="Ovreas L."/>
            <person name="Rohde M."/>
            <person name="Galperin M.Y."/>
            <person name="Jogler C."/>
        </authorList>
    </citation>
    <scope>NUCLEOTIDE SEQUENCE [LARGE SCALE GENOMIC DNA]</scope>
    <source>
        <strain evidence="1 2">Q31a</strain>
    </source>
</reference>
<dbReference type="KEGG" id="ahel:Q31a_57630"/>
<keyword evidence="2" id="KW-1185">Reference proteome</keyword>
<dbReference type="CDD" id="cd15489">
    <property type="entry name" value="PHD_SF"/>
    <property type="match status" value="1"/>
</dbReference>
<dbReference type="Gene3D" id="3.40.50.300">
    <property type="entry name" value="P-loop containing nucleotide triphosphate hydrolases"/>
    <property type="match status" value="1"/>
</dbReference>
<name>A0A518GFL2_9BACT</name>
<dbReference type="OrthoDB" id="5196525at2"/>